<accession>A0A8J5LVL5</accession>
<dbReference type="InterPro" id="IPR003439">
    <property type="entry name" value="ABC_transporter-like_ATP-bd"/>
</dbReference>
<reference evidence="3" key="1">
    <citation type="submission" date="2021-01" db="EMBL/GenBank/DDBJ databases">
        <title>Phytophthora aleatoria, a newly-described species from Pinus radiata is distinct from Phytophthora cactorum isolates based on comparative genomics.</title>
        <authorList>
            <person name="Mcdougal R."/>
            <person name="Panda P."/>
            <person name="Williams N."/>
            <person name="Studholme D.J."/>
        </authorList>
    </citation>
    <scope>NUCLEOTIDE SEQUENCE</scope>
    <source>
        <strain evidence="3">NZFS 4037</strain>
    </source>
</reference>
<evidence type="ECO:0000313" key="4">
    <source>
        <dbReference type="Proteomes" id="UP000709295"/>
    </source>
</evidence>
<dbReference type="PANTHER" id="PTHR19241">
    <property type="entry name" value="ATP-BINDING CASSETTE TRANSPORTER"/>
    <property type="match status" value="1"/>
</dbReference>
<proteinExistence type="predicted"/>
<name>A0A8J5LVL5_9STRA</name>
<protein>
    <recommendedName>
        <fullName evidence="2">ABC transporter domain-containing protein</fullName>
    </recommendedName>
</protein>
<dbReference type="EMBL" id="JAENGY010002388">
    <property type="protein sequence ID" value="KAG6944372.1"/>
    <property type="molecule type" value="Genomic_DNA"/>
</dbReference>
<dbReference type="GO" id="GO:0016887">
    <property type="term" value="F:ATP hydrolysis activity"/>
    <property type="evidence" value="ECO:0007669"/>
    <property type="project" value="InterPro"/>
</dbReference>
<feature type="non-terminal residue" evidence="3">
    <location>
        <position position="111"/>
    </location>
</feature>
<sequence>MFAPGKITLLLGSGKSSLLKMLSGRLPLAKNITVEGGISFNNVSREQMIKRLLQFVAYVNQRDKHYPVLTVKETLQFAHKCCGGDLSRGGKELLSNGSPQENLEALEAAKA</sequence>
<dbReference type="AlphaFoldDB" id="A0A8J5LVL5"/>
<keyword evidence="1" id="KW-0813">Transport</keyword>
<dbReference type="Pfam" id="PF00005">
    <property type="entry name" value="ABC_tran"/>
    <property type="match status" value="1"/>
</dbReference>
<dbReference type="Proteomes" id="UP000709295">
    <property type="component" value="Unassembled WGS sequence"/>
</dbReference>
<evidence type="ECO:0000313" key="3">
    <source>
        <dbReference type="EMBL" id="KAG6944372.1"/>
    </source>
</evidence>
<evidence type="ECO:0000259" key="2">
    <source>
        <dbReference type="Pfam" id="PF00005"/>
    </source>
</evidence>
<gene>
    <name evidence="3" type="ORF">JG688_00017115</name>
</gene>
<organism evidence="3 4">
    <name type="scientific">Phytophthora aleatoria</name>
    <dbReference type="NCBI Taxonomy" id="2496075"/>
    <lineage>
        <taxon>Eukaryota</taxon>
        <taxon>Sar</taxon>
        <taxon>Stramenopiles</taxon>
        <taxon>Oomycota</taxon>
        <taxon>Peronosporomycetes</taxon>
        <taxon>Peronosporales</taxon>
        <taxon>Peronosporaceae</taxon>
        <taxon>Phytophthora</taxon>
    </lineage>
</organism>
<comment type="caution">
    <text evidence="3">The sequence shown here is derived from an EMBL/GenBank/DDBJ whole genome shotgun (WGS) entry which is preliminary data.</text>
</comment>
<evidence type="ECO:0000256" key="1">
    <source>
        <dbReference type="ARBA" id="ARBA00022448"/>
    </source>
</evidence>
<feature type="domain" description="ABC transporter" evidence="2">
    <location>
        <begin position="5"/>
        <end position="89"/>
    </location>
</feature>
<keyword evidence="4" id="KW-1185">Reference proteome</keyword>
<dbReference type="GO" id="GO:0005524">
    <property type="term" value="F:ATP binding"/>
    <property type="evidence" value="ECO:0007669"/>
    <property type="project" value="InterPro"/>
</dbReference>